<comment type="caution">
    <text evidence="4">The sequence shown here is derived from an EMBL/GenBank/DDBJ whole genome shotgun (WGS) entry which is preliminary data.</text>
</comment>
<comment type="caution">
    <text evidence="1">Lacks conserved residue(s) required for the propagation of feature annotation.</text>
</comment>
<name>A0A016SAR0_9BILA</name>
<dbReference type="Gene3D" id="1.10.10.1870">
    <property type="entry name" value="ShTK domain-like"/>
    <property type="match status" value="1"/>
</dbReference>
<dbReference type="AlphaFoldDB" id="A0A016SAR0"/>
<keyword evidence="2" id="KW-0732">Signal</keyword>
<reference evidence="5" key="1">
    <citation type="journal article" date="2015" name="Nat. Genet.">
        <title>The genome and transcriptome of the zoonotic hookworm Ancylostoma ceylanicum identify infection-specific gene families.</title>
        <authorList>
            <person name="Schwarz E.M."/>
            <person name="Hu Y."/>
            <person name="Antoshechkin I."/>
            <person name="Miller M.M."/>
            <person name="Sternberg P.W."/>
            <person name="Aroian R.V."/>
        </authorList>
    </citation>
    <scope>NUCLEOTIDE SEQUENCE</scope>
    <source>
        <strain evidence="5">HY135</strain>
    </source>
</reference>
<dbReference type="PROSITE" id="PS51670">
    <property type="entry name" value="SHKT"/>
    <property type="match status" value="1"/>
</dbReference>
<accession>A0A016SAR0</accession>
<feature type="chain" id="PRO_5001486246" description="ShKT domain-containing protein" evidence="2">
    <location>
        <begin position="19"/>
        <end position="227"/>
    </location>
</feature>
<evidence type="ECO:0000313" key="5">
    <source>
        <dbReference type="Proteomes" id="UP000024635"/>
    </source>
</evidence>
<feature type="signal peptide" evidence="2">
    <location>
        <begin position="1"/>
        <end position="18"/>
    </location>
</feature>
<dbReference type="Proteomes" id="UP000024635">
    <property type="component" value="Unassembled WGS sequence"/>
</dbReference>
<sequence>MLQLVWILTLLFSDITDARITDLNCTEKIGNEDRYSERAVKCENRYLESSCIFMYTNAVRQGDNADRNVRCFQNPATRQVDYDLVRMATNTCPKTCGYCCKTPEFSCENKANPRINCSLVTNEQCRSELWRPILIEDCPNVCGLCTASGCNDIAPDCHADRNICNRADMRAFVEVNCKRTCGLCSSSTNATLPPALEGLLNGTTIIGGGGISSIIGGLLTTPRPSGI</sequence>
<dbReference type="PANTHER" id="PTHR21724:SF111">
    <property type="entry name" value="SHKT DOMAIN-CONTAINING PROTEIN"/>
    <property type="match status" value="1"/>
</dbReference>
<protein>
    <recommendedName>
        <fullName evidence="3">ShKT domain-containing protein</fullName>
    </recommendedName>
</protein>
<dbReference type="SMART" id="SM00254">
    <property type="entry name" value="ShKT"/>
    <property type="match status" value="3"/>
</dbReference>
<evidence type="ECO:0000259" key="3">
    <source>
        <dbReference type="PROSITE" id="PS51670"/>
    </source>
</evidence>
<dbReference type="OrthoDB" id="5851695at2759"/>
<keyword evidence="5" id="KW-1185">Reference proteome</keyword>
<proteinExistence type="predicted"/>
<dbReference type="InterPro" id="IPR003582">
    <property type="entry name" value="ShKT_dom"/>
</dbReference>
<dbReference type="Gene3D" id="1.10.10.1940">
    <property type="match status" value="1"/>
</dbReference>
<gene>
    <name evidence="4" type="primary">Acey_s0264.g622</name>
    <name evidence="4" type="ORF">Y032_0264g622</name>
</gene>
<organism evidence="4 5">
    <name type="scientific">Ancylostoma ceylanicum</name>
    <dbReference type="NCBI Taxonomy" id="53326"/>
    <lineage>
        <taxon>Eukaryota</taxon>
        <taxon>Metazoa</taxon>
        <taxon>Ecdysozoa</taxon>
        <taxon>Nematoda</taxon>
        <taxon>Chromadorea</taxon>
        <taxon>Rhabditida</taxon>
        <taxon>Rhabditina</taxon>
        <taxon>Rhabditomorpha</taxon>
        <taxon>Strongyloidea</taxon>
        <taxon>Ancylostomatidae</taxon>
        <taxon>Ancylostomatinae</taxon>
        <taxon>Ancylostoma</taxon>
    </lineage>
</organism>
<evidence type="ECO:0000256" key="1">
    <source>
        <dbReference type="PROSITE-ProRule" id="PRU01005"/>
    </source>
</evidence>
<dbReference type="Pfam" id="PF01549">
    <property type="entry name" value="ShK"/>
    <property type="match status" value="3"/>
</dbReference>
<dbReference type="PANTHER" id="PTHR21724">
    <property type="entry name" value="SHKT DOMAIN-CONTAINING PROTEIN"/>
    <property type="match status" value="1"/>
</dbReference>
<evidence type="ECO:0000313" key="4">
    <source>
        <dbReference type="EMBL" id="EYB87374.1"/>
    </source>
</evidence>
<dbReference type="EMBL" id="JARK01001600">
    <property type="protein sequence ID" value="EYB87374.1"/>
    <property type="molecule type" value="Genomic_DNA"/>
</dbReference>
<evidence type="ECO:0000256" key="2">
    <source>
        <dbReference type="SAM" id="SignalP"/>
    </source>
</evidence>
<feature type="domain" description="ShKT" evidence="3">
    <location>
        <begin position="107"/>
        <end position="145"/>
    </location>
</feature>